<dbReference type="Proteomes" id="UP001500416">
    <property type="component" value="Unassembled WGS sequence"/>
</dbReference>
<keyword evidence="2" id="KW-1185">Reference proteome</keyword>
<sequence>MLGHGQQIDFLGAHGVVYNDGRLWALGYESLRQYDIRENSLKEASPRITKFWAGGARVPAPLPDADGVDVRRQRA</sequence>
<gene>
    <name evidence="1" type="ORF">GCM10010492_18650</name>
</gene>
<accession>A0ABN0TG24</accession>
<name>A0ABN0TG24_9PSEU</name>
<evidence type="ECO:0000313" key="1">
    <source>
        <dbReference type="EMBL" id="GAA0220790.1"/>
    </source>
</evidence>
<protein>
    <submittedName>
        <fullName evidence="1">Uncharacterized protein</fullName>
    </submittedName>
</protein>
<evidence type="ECO:0000313" key="2">
    <source>
        <dbReference type="Proteomes" id="UP001500416"/>
    </source>
</evidence>
<reference evidence="1 2" key="1">
    <citation type="journal article" date="2019" name="Int. J. Syst. Evol. Microbiol.">
        <title>The Global Catalogue of Microorganisms (GCM) 10K type strain sequencing project: providing services to taxonomists for standard genome sequencing and annotation.</title>
        <authorList>
            <consortium name="The Broad Institute Genomics Platform"/>
            <consortium name="The Broad Institute Genome Sequencing Center for Infectious Disease"/>
            <person name="Wu L."/>
            <person name="Ma J."/>
        </authorList>
    </citation>
    <scope>NUCLEOTIDE SEQUENCE [LARGE SCALE GENOMIC DNA]</scope>
    <source>
        <strain evidence="1 2">JCM 3380</strain>
    </source>
</reference>
<proteinExistence type="predicted"/>
<dbReference type="RefSeq" id="WP_343933279.1">
    <property type="nucleotide sequence ID" value="NZ_BAAABU010000003.1"/>
</dbReference>
<comment type="caution">
    <text evidence="1">The sequence shown here is derived from an EMBL/GenBank/DDBJ whole genome shotgun (WGS) entry which is preliminary data.</text>
</comment>
<organism evidence="1 2">
    <name type="scientific">Saccharothrix mutabilis subsp. mutabilis</name>
    <dbReference type="NCBI Taxonomy" id="66855"/>
    <lineage>
        <taxon>Bacteria</taxon>
        <taxon>Bacillati</taxon>
        <taxon>Actinomycetota</taxon>
        <taxon>Actinomycetes</taxon>
        <taxon>Pseudonocardiales</taxon>
        <taxon>Pseudonocardiaceae</taxon>
        <taxon>Saccharothrix</taxon>
    </lineage>
</organism>
<dbReference type="EMBL" id="BAAABU010000003">
    <property type="protein sequence ID" value="GAA0220790.1"/>
    <property type="molecule type" value="Genomic_DNA"/>
</dbReference>